<dbReference type="UniPathway" id="UPA00378"/>
<protein>
    <recommendedName>
        <fullName evidence="5 11">Dolichyl-diphosphooligosaccharide--protein glycosyltransferase subunit 1</fullName>
    </recommendedName>
</protein>
<keyword evidence="12" id="KW-0808">Transferase</keyword>
<comment type="subunit">
    <text evidence="11">Component of the oligosaccharyltransferase (OST) complex.</text>
</comment>
<comment type="function">
    <text evidence="1 11">Subunit of the oligosaccharyl transferase (OST) complex that catalyzes the initial transfer of a defined glycan (Glc(3)Man(9)GlcNAc(2) in eukaryotes) from the lipid carrier dolichol-pyrophosphate to an asparagine residue within an Asn-X-Ser/Thr consensus motif in nascent polypeptide chains, the first step in protein N-glycosylation. N-glycosylation occurs cotranslationally and the complex associates with the Sec61 complex at the channel-forming translocon complex that mediates protein translocation across the endoplasmic reticulum (ER). All subunits are required for a maximal enzyme activity.</text>
</comment>
<sequence>MKDALKHGETAVVDVETVYTHQLTPHPASITQKEKQLVLYHGNHYFYTPYPVTKQSTVVNLGTRSIESYTKLKPTSQSDYTIMYGPYENIPPFSIDKMSVHYENNAPFLTITNLERVIEVSHWGNIAVEETIDLKHSGATLKGPFSRYEYQRETQSGLSSVKSFKTILPAAATDAYYRDEIGNISTSHMKILSDSVELDLRPRFPLFGGWKTHYVIGYNVPSYEYLFNRGDDYLLRMRFLDHVFDDMIVDEVITKIILPEGSQDIQLTTPYPVEHLPNSLHFTYLDTKGRPVIMLRKKNLVENHIQDFELQYKFPRILMLQEPFLVVLAFYLLFLFVIIYVRLDFSITKDEAGESRMRVAGYCEKILAHQDKRAITYTSYSEQLAKLKLSKDINAFLASVKNINHEHKNETAHIAELLVKLKADSADLAEKVSELQKADKHLKDLYTQHQSLYVDKLVPGKIARQAFVDTENQLNKKKEDCVEKINTLVKSLQ</sequence>
<name>A0A2J7PLA1_9NEOP</name>
<dbReference type="AlphaFoldDB" id="A0A2J7PLA1"/>
<keyword evidence="9 11" id="KW-1133">Transmembrane helix</keyword>
<accession>A0A2J7PLA1</accession>
<evidence type="ECO:0000256" key="4">
    <source>
        <dbReference type="ARBA" id="ARBA00008905"/>
    </source>
</evidence>
<evidence type="ECO:0000256" key="11">
    <source>
        <dbReference type="RuleBase" id="RU361143"/>
    </source>
</evidence>
<dbReference type="InterPro" id="IPR007676">
    <property type="entry name" value="Ribophorin_I"/>
</dbReference>
<keyword evidence="8 11" id="KW-0256">Endoplasmic reticulum</keyword>
<evidence type="ECO:0000256" key="2">
    <source>
        <dbReference type="ARBA" id="ARBA00004115"/>
    </source>
</evidence>
<reference evidence="12 13" key="1">
    <citation type="submission" date="2017-12" db="EMBL/GenBank/DDBJ databases">
        <title>Hemimetabolous genomes reveal molecular basis of termite eusociality.</title>
        <authorList>
            <person name="Harrison M.C."/>
            <person name="Jongepier E."/>
            <person name="Robertson H.M."/>
            <person name="Arning N."/>
            <person name="Bitard-Feildel T."/>
            <person name="Chao H."/>
            <person name="Childers C.P."/>
            <person name="Dinh H."/>
            <person name="Doddapaneni H."/>
            <person name="Dugan S."/>
            <person name="Gowin J."/>
            <person name="Greiner C."/>
            <person name="Han Y."/>
            <person name="Hu H."/>
            <person name="Hughes D.S.T."/>
            <person name="Huylmans A.-K."/>
            <person name="Kemena C."/>
            <person name="Kremer L.P.M."/>
            <person name="Lee S.L."/>
            <person name="Lopez-Ezquerra A."/>
            <person name="Mallet L."/>
            <person name="Monroy-Kuhn J.M."/>
            <person name="Moser A."/>
            <person name="Murali S.C."/>
            <person name="Muzny D.M."/>
            <person name="Otani S."/>
            <person name="Piulachs M.-D."/>
            <person name="Poelchau M."/>
            <person name="Qu J."/>
            <person name="Schaub F."/>
            <person name="Wada-Katsumata A."/>
            <person name="Worley K.C."/>
            <person name="Xie Q."/>
            <person name="Ylla G."/>
            <person name="Poulsen M."/>
            <person name="Gibbs R.A."/>
            <person name="Schal C."/>
            <person name="Richards S."/>
            <person name="Belles X."/>
            <person name="Korb J."/>
            <person name="Bornberg-Bauer E."/>
        </authorList>
    </citation>
    <scope>NUCLEOTIDE SEQUENCE [LARGE SCALE GENOMIC DNA]</scope>
    <source>
        <tissue evidence="12">Whole body</tissue>
    </source>
</reference>
<comment type="subcellular location">
    <subcellularLocation>
        <location evidence="2 11">Endoplasmic reticulum membrane</location>
        <topology evidence="2 11">Single-pass type I membrane protein</topology>
    </subcellularLocation>
</comment>
<proteinExistence type="inferred from homology"/>
<dbReference type="Pfam" id="PF04597">
    <property type="entry name" value="Ribophorin_I"/>
    <property type="match status" value="1"/>
</dbReference>
<dbReference type="Proteomes" id="UP000235965">
    <property type="component" value="Unassembled WGS sequence"/>
</dbReference>
<keyword evidence="6 11" id="KW-0812">Transmembrane</keyword>
<organism evidence="12 13">
    <name type="scientific">Cryptotermes secundus</name>
    <dbReference type="NCBI Taxonomy" id="105785"/>
    <lineage>
        <taxon>Eukaryota</taxon>
        <taxon>Metazoa</taxon>
        <taxon>Ecdysozoa</taxon>
        <taxon>Arthropoda</taxon>
        <taxon>Hexapoda</taxon>
        <taxon>Insecta</taxon>
        <taxon>Pterygota</taxon>
        <taxon>Neoptera</taxon>
        <taxon>Polyneoptera</taxon>
        <taxon>Dictyoptera</taxon>
        <taxon>Blattodea</taxon>
        <taxon>Blattoidea</taxon>
        <taxon>Termitoidae</taxon>
        <taxon>Kalotermitidae</taxon>
        <taxon>Cryptotermitinae</taxon>
        <taxon>Cryptotermes</taxon>
    </lineage>
</organism>
<keyword evidence="13" id="KW-1185">Reference proteome</keyword>
<evidence type="ECO:0000256" key="6">
    <source>
        <dbReference type="ARBA" id="ARBA00022692"/>
    </source>
</evidence>
<comment type="caution">
    <text evidence="12">The sequence shown here is derived from an EMBL/GenBank/DDBJ whole genome shotgun (WGS) entry which is preliminary data.</text>
</comment>
<dbReference type="GO" id="GO:0008250">
    <property type="term" value="C:oligosaccharyltransferase complex"/>
    <property type="evidence" value="ECO:0007669"/>
    <property type="project" value="UniProtKB-UniRule"/>
</dbReference>
<dbReference type="OrthoDB" id="310030at2759"/>
<dbReference type="GO" id="GO:0018279">
    <property type="term" value="P:protein N-linked glycosylation via asparagine"/>
    <property type="evidence" value="ECO:0007669"/>
    <property type="project" value="TreeGrafter"/>
</dbReference>
<evidence type="ECO:0000256" key="7">
    <source>
        <dbReference type="ARBA" id="ARBA00022729"/>
    </source>
</evidence>
<dbReference type="GO" id="GO:0016740">
    <property type="term" value="F:transferase activity"/>
    <property type="evidence" value="ECO:0007669"/>
    <property type="project" value="UniProtKB-KW"/>
</dbReference>
<gene>
    <name evidence="12" type="primary">RPN1</name>
    <name evidence="12" type="ORF">B7P43_G09098</name>
</gene>
<dbReference type="STRING" id="105785.A0A2J7PLA1"/>
<comment type="pathway">
    <text evidence="3 11">Protein modification; protein glycosylation.</text>
</comment>
<evidence type="ECO:0000256" key="8">
    <source>
        <dbReference type="ARBA" id="ARBA00022824"/>
    </source>
</evidence>
<dbReference type="EMBL" id="NEVH01024426">
    <property type="protein sequence ID" value="PNF17111.1"/>
    <property type="molecule type" value="Genomic_DNA"/>
</dbReference>
<evidence type="ECO:0000256" key="10">
    <source>
        <dbReference type="ARBA" id="ARBA00023136"/>
    </source>
</evidence>
<keyword evidence="10 11" id="KW-0472">Membrane</keyword>
<keyword evidence="7" id="KW-0732">Signal</keyword>
<comment type="similarity">
    <text evidence="4 11">Belongs to the OST1 family.</text>
</comment>
<evidence type="ECO:0000256" key="3">
    <source>
        <dbReference type="ARBA" id="ARBA00004922"/>
    </source>
</evidence>
<evidence type="ECO:0000313" key="12">
    <source>
        <dbReference type="EMBL" id="PNF17111.1"/>
    </source>
</evidence>
<evidence type="ECO:0000256" key="1">
    <source>
        <dbReference type="ARBA" id="ARBA00002791"/>
    </source>
</evidence>
<dbReference type="PANTHER" id="PTHR21049">
    <property type="entry name" value="RIBOPHORIN I"/>
    <property type="match status" value="1"/>
</dbReference>
<dbReference type="PANTHER" id="PTHR21049:SF0">
    <property type="entry name" value="DOLICHYL-DIPHOSPHOOLIGOSACCHARIDE--PROTEIN GLYCOSYLTRANSFERASE SUBUNIT 1"/>
    <property type="match status" value="1"/>
</dbReference>
<evidence type="ECO:0000256" key="5">
    <source>
        <dbReference type="ARBA" id="ARBA00017611"/>
    </source>
</evidence>
<evidence type="ECO:0000313" key="13">
    <source>
        <dbReference type="Proteomes" id="UP000235965"/>
    </source>
</evidence>
<evidence type="ECO:0000256" key="9">
    <source>
        <dbReference type="ARBA" id="ARBA00022989"/>
    </source>
</evidence>
<feature type="transmembrane region" description="Helical" evidence="11">
    <location>
        <begin position="323"/>
        <end position="341"/>
    </location>
</feature>
<dbReference type="FunCoup" id="A0A2J7PLA1">
    <property type="interactions" value="1947"/>
</dbReference>
<dbReference type="InParanoid" id="A0A2J7PLA1"/>